<evidence type="ECO:0000313" key="3">
    <source>
        <dbReference type="Proteomes" id="UP001149079"/>
    </source>
</evidence>
<protein>
    <submittedName>
        <fullName evidence="2">Uncharacterized protein</fullName>
    </submittedName>
</protein>
<dbReference type="GeneID" id="81402765"/>
<comment type="caution">
    <text evidence="2">The sequence shown here is derived from an EMBL/GenBank/DDBJ whole genome shotgun (WGS) entry which is preliminary data.</text>
</comment>
<dbReference type="Proteomes" id="UP001149079">
    <property type="component" value="Unassembled WGS sequence"/>
</dbReference>
<dbReference type="OrthoDB" id="4590138at2759"/>
<evidence type="ECO:0000256" key="1">
    <source>
        <dbReference type="SAM" id="MobiDB-lite"/>
    </source>
</evidence>
<proteinExistence type="predicted"/>
<name>A0A9W9HCP9_9EURO</name>
<feature type="compositionally biased region" description="Polar residues" evidence="1">
    <location>
        <begin position="81"/>
        <end position="94"/>
    </location>
</feature>
<evidence type="ECO:0000313" key="2">
    <source>
        <dbReference type="EMBL" id="KAJ5144064.1"/>
    </source>
</evidence>
<reference evidence="2" key="1">
    <citation type="submission" date="2022-11" db="EMBL/GenBank/DDBJ databases">
        <authorList>
            <person name="Petersen C."/>
        </authorList>
    </citation>
    <scope>NUCLEOTIDE SEQUENCE</scope>
    <source>
        <strain evidence="2">IBT 22155</strain>
    </source>
</reference>
<dbReference type="PANTHER" id="PTHR39474:SF1">
    <property type="entry name" value="FUNGAL SPECIFIC TRANSCRIPTION FACTOR"/>
    <property type="match status" value="1"/>
</dbReference>
<dbReference type="RefSeq" id="XP_056525708.1">
    <property type="nucleotide sequence ID" value="XM_056663595.1"/>
</dbReference>
<dbReference type="EMBL" id="JAPQKL010000002">
    <property type="protein sequence ID" value="KAJ5144064.1"/>
    <property type="molecule type" value="Genomic_DNA"/>
</dbReference>
<sequence>MAIPRFAPAQLFHLLTTKSPQPPTFNPQTMQVSRTFYRAALLNLTVTPFVRATLPASTSIWAHHPRLHSILFPQCTPTLKTPDSNFNTTQTRTMSDSSAPAAAKPDAQAQAQNQDESNQEESPKQPLYLPASDPSNPVNGDNIKFDMSGGGTTVKLDHLGPMVVNVDGTLSQIGNWKQMSDIERENTLRVLGKRNQKRLEALRAKENEAGGEGSA</sequence>
<dbReference type="AlphaFoldDB" id="A0A9W9HCP9"/>
<accession>A0A9W9HCP9</accession>
<feature type="compositionally biased region" description="Low complexity" evidence="1">
    <location>
        <begin position="95"/>
        <end position="116"/>
    </location>
</feature>
<gene>
    <name evidence="2" type="ORF">N7515_002851</name>
</gene>
<reference evidence="2" key="2">
    <citation type="journal article" date="2023" name="IMA Fungus">
        <title>Comparative genomic study of the Penicillium genus elucidates a diverse pangenome and 15 lateral gene transfer events.</title>
        <authorList>
            <person name="Petersen C."/>
            <person name="Sorensen T."/>
            <person name="Nielsen M.R."/>
            <person name="Sondergaard T.E."/>
            <person name="Sorensen J.L."/>
            <person name="Fitzpatrick D.A."/>
            <person name="Frisvad J.C."/>
            <person name="Nielsen K.L."/>
        </authorList>
    </citation>
    <scope>NUCLEOTIDE SEQUENCE</scope>
    <source>
        <strain evidence="2">IBT 22155</strain>
    </source>
</reference>
<organism evidence="2 3">
    <name type="scientific">Penicillium bovifimosum</name>
    <dbReference type="NCBI Taxonomy" id="126998"/>
    <lineage>
        <taxon>Eukaryota</taxon>
        <taxon>Fungi</taxon>
        <taxon>Dikarya</taxon>
        <taxon>Ascomycota</taxon>
        <taxon>Pezizomycotina</taxon>
        <taxon>Eurotiomycetes</taxon>
        <taxon>Eurotiomycetidae</taxon>
        <taxon>Eurotiales</taxon>
        <taxon>Aspergillaceae</taxon>
        <taxon>Penicillium</taxon>
    </lineage>
</organism>
<dbReference type="PANTHER" id="PTHR39474">
    <property type="entry name" value="UNNAMED PRODUCT"/>
    <property type="match status" value="1"/>
</dbReference>
<feature type="region of interest" description="Disordered" evidence="1">
    <location>
        <begin position="81"/>
        <end position="146"/>
    </location>
</feature>
<keyword evidence="3" id="KW-1185">Reference proteome</keyword>